<sequence length="37" mass="3783">MALPSSGPLSLSAINTEFGRGTNLGSYRGTTYYTAAG</sequence>
<gene>
    <name evidence="1" type="ORF">UFOVP41_1</name>
</gene>
<evidence type="ECO:0000313" key="1">
    <source>
        <dbReference type="EMBL" id="CAB4123259.1"/>
    </source>
</evidence>
<name>A0A6J5KSS4_9CAUD</name>
<protein>
    <submittedName>
        <fullName evidence="1">Uncharacterized protein</fullName>
    </submittedName>
</protein>
<proteinExistence type="predicted"/>
<reference evidence="1" key="1">
    <citation type="submission" date="2020-04" db="EMBL/GenBank/DDBJ databases">
        <authorList>
            <person name="Chiriac C."/>
            <person name="Salcher M."/>
            <person name="Ghai R."/>
            <person name="Kavagutti S V."/>
        </authorList>
    </citation>
    <scope>NUCLEOTIDE SEQUENCE</scope>
</reference>
<accession>A0A6J5KSS4</accession>
<feature type="non-terminal residue" evidence="1">
    <location>
        <position position="37"/>
    </location>
</feature>
<dbReference type="EMBL" id="LR796168">
    <property type="protein sequence ID" value="CAB4123259.1"/>
    <property type="molecule type" value="Genomic_DNA"/>
</dbReference>
<organism evidence="1">
    <name type="scientific">uncultured Caudovirales phage</name>
    <dbReference type="NCBI Taxonomy" id="2100421"/>
    <lineage>
        <taxon>Viruses</taxon>
        <taxon>Duplodnaviria</taxon>
        <taxon>Heunggongvirae</taxon>
        <taxon>Uroviricota</taxon>
        <taxon>Caudoviricetes</taxon>
        <taxon>Peduoviridae</taxon>
        <taxon>Maltschvirus</taxon>
        <taxon>Maltschvirus maltsch</taxon>
    </lineage>
</organism>